<protein>
    <recommendedName>
        <fullName evidence="9">ATP synthase subunit I</fullName>
    </recommendedName>
</protein>
<sequence>MRSAILMLQTGLVLIGVGLAAYIEGQKGIPAAFYGGAVALANTLMLVRRIGRVEATVSTNAQREMAQLYISAVLRFVFVLAALAFGLGFLKLAPLPLIGTFVGAQAAYMLMSLRAQNP</sequence>
<dbReference type="AlphaFoldDB" id="A0A1D8KBH7"/>
<evidence type="ECO:0000256" key="6">
    <source>
        <dbReference type="SAM" id="Phobius"/>
    </source>
</evidence>
<keyword evidence="4 6" id="KW-1133">Transmembrane helix</keyword>
<name>A0A1D8KBH7_9GAMM</name>
<dbReference type="KEGG" id="aaeo:BJI67_15670"/>
<dbReference type="Pfam" id="PF03899">
    <property type="entry name" value="ATP-synt_I"/>
    <property type="match status" value="1"/>
</dbReference>
<evidence type="ECO:0000256" key="1">
    <source>
        <dbReference type="ARBA" id="ARBA00004651"/>
    </source>
</evidence>
<feature type="transmembrane region" description="Helical" evidence="6">
    <location>
        <begin position="68"/>
        <end position="89"/>
    </location>
</feature>
<organism evidence="7 8">
    <name type="scientific">Acidihalobacter aeolianus</name>
    <dbReference type="NCBI Taxonomy" id="2792603"/>
    <lineage>
        <taxon>Bacteria</taxon>
        <taxon>Pseudomonadati</taxon>
        <taxon>Pseudomonadota</taxon>
        <taxon>Gammaproteobacteria</taxon>
        <taxon>Chromatiales</taxon>
        <taxon>Ectothiorhodospiraceae</taxon>
        <taxon>Acidihalobacter</taxon>
    </lineage>
</organism>
<evidence type="ECO:0000313" key="8">
    <source>
        <dbReference type="Proteomes" id="UP000095342"/>
    </source>
</evidence>
<evidence type="ECO:0000256" key="4">
    <source>
        <dbReference type="ARBA" id="ARBA00022989"/>
    </source>
</evidence>
<keyword evidence="2" id="KW-1003">Cell membrane</keyword>
<gene>
    <name evidence="7" type="ORF">BJI67_15670</name>
</gene>
<dbReference type="InterPro" id="IPR005598">
    <property type="entry name" value="ATP_synth_I"/>
</dbReference>
<evidence type="ECO:0000256" key="5">
    <source>
        <dbReference type="ARBA" id="ARBA00023136"/>
    </source>
</evidence>
<keyword evidence="5 6" id="KW-0472">Membrane</keyword>
<dbReference type="EMBL" id="CP017448">
    <property type="protein sequence ID" value="AOV18311.1"/>
    <property type="molecule type" value="Genomic_DNA"/>
</dbReference>
<proteinExistence type="predicted"/>
<accession>A0A1D8KBH7</accession>
<evidence type="ECO:0008006" key="9">
    <source>
        <dbReference type="Google" id="ProtNLM"/>
    </source>
</evidence>
<dbReference type="GO" id="GO:0005886">
    <property type="term" value="C:plasma membrane"/>
    <property type="evidence" value="ECO:0007669"/>
    <property type="project" value="UniProtKB-SubCell"/>
</dbReference>
<keyword evidence="8" id="KW-1185">Reference proteome</keyword>
<reference evidence="7 8" key="1">
    <citation type="submission" date="2016-09" db="EMBL/GenBank/DDBJ databases">
        <title>Acidihalobacter prosperus V6 (DSM14174).</title>
        <authorList>
            <person name="Khaleque H.N."/>
            <person name="Ramsay J.P."/>
            <person name="Murphy R.J.T."/>
            <person name="Kaksonen A.H."/>
            <person name="Boxall N.J."/>
            <person name="Watkin E.L.J."/>
        </authorList>
    </citation>
    <scope>NUCLEOTIDE SEQUENCE [LARGE SCALE GENOMIC DNA]</scope>
    <source>
        <strain evidence="7 8">V6</strain>
    </source>
</reference>
<evidence type="ECO:0000256" key="2">
    <source>
        <dbReference type="ARBA" id="ARBA00022475"/>
    </source>
</evidence>
<feature type="transmembrane region" description="Helical" evidence="6">
    <location>
        <begin position="30"/>
        <end position="47"/>
    </location>
</feature>
<keyword evidence="3 6" id="KW-0812">Transmembrane</keyword>
<dbReference type="Proteomes" id="UP000095342">
    <property type="component" value="Chromosome"/>
</dbReference>
<evidence type="ECO:0000313" key="7">
    <source>
        <dbReference type="EMBL" id="AOV18311.1"/>
    </source>
</evidence>
<dbReference type="RefSeq" id="WP_070073838.1">
    <property type="nucleotide sequence ID" value="NZ_CP017448.1"/>
</dbReference>
<comment type="subcellular location">
    <subcellularLocation>
        <location evidence="1">Cell membrane</location>
        <topology evidence="1">Multi-pass membrane protein</topology>
    </subcellularLocation>
</comment>
<evidence type="ECO:0000256" key="3">
    <source>
        <dbReference type="ARBA" id="ARBA00022692"/>
    </source>
</evidence>